<protein>
    <submittedName>
        <fullName evidence="3">Serine phosphatase RsbU (Regulator of sigma subunit)</fullName>
    </submittedName>
</protein>
<dbReference type="SUPFAM" id="SSF81606">
    <property type="entry name" value="PP2C-like"/>
    <property type="match status" value="1"/>
</dbReference>
<dbReference type="InterPro" id="IPR036457">
    <property type="entry name" value="PPM-type-like_dom_sf"/>
</dbReference>
<name>A0A7W7XFZ3_9ACTN</name>
<dbReference type="PROSITE" id="PS50921">
    <property type="entry name" value="ANTAR"/>
    <property type="match status" value="1"/>
</dbReference>
<dbReference type="Gene3D" id="3.60.40.10">
    <property type="entry name" value="PPM-type phosphatase domain"/>
    <property type="match status" value="1"/>
</dbReference>
<sequence length="812" mass="87234">MEAEPAPSAGGASPEVLALAKVVSRLRAEVADLEAGAAAAAVLERASGVLMAREGISAEEARELLRDRAARHDRTLAEECWLTLGSAGRTPAFSPASPPPPAPVDAAPFEAARYAVRPADNAQHVLLARLADGLAVASTASEVAQLLLLVLGDAEQVDAVMIYALGGSGSLELTGHAGFDPSLTEQWSHVPPLAGVAAREALTEARAVWLENARLDADRYLLIGGPWPSRAWIPLPGERPTLAVGFFRTVAGPFSHGTRSLLRRAVRLCEGRLRDSGRPGAPASTDEDDSVVAVQGIFDALSGPAVLLTPMRSADGRIEDFRIDAAAPESVDVAGRRGRDLVGRRILETYPTVAGSDLWEGYLDTLTTGKVYEGLPFTYEETALGVPYESVYSVRASPLGGRLVVCWIRHDTSEREARRLDDLQRLGNLGWASWNLTTETITWSDQVYTIFARDPRLGPMPLEELPAQLVPDDLARLGAAVQRLLGDGTAIDEPFRIATAHGVRHLRIVAEAHTDSAGTPVEVHGFFQDLTAQRGAEIALRESERANLLQRGMLKAERALAARLQETLLPIPEQSLDLADLRVDVAYLPADTGVNVGGDWYSAIELPYGGALFVVGDVAGHGLTAVGTMAQLRFTAKGMAITGSKLPVVLSRLNALLLHTATESYSGTATMIMARYRPEDHQLTWVRAGHLPPLLIRDGTARYLAQPEGCLLGASFEAPYGQASLTLVPGDHLVLYTDGLVEVPHEDIDEGFTRLADTAARLVREGNARTLARTLAAGRPRHRDDICVLDIHLPRPESPVDEERMNPEPFPP</sequence>
<dbReference type="Gene3D" id="3.30.450.20">
    <property type="entry name" value="PAS domain"/>
    <property type="match status" value="1"/>
</dbReference>
<evidence type="ECO:0000259" key="2">
    <source>
        <dbReference type="PROSITE" id="PS50921"/>
    </source>
</evidence>
<dbReference type="InterPro" id="IPR005561">
    <property type="entry name" value="ANTAR"/>
</dbReference>
<dbReference type="InterPro" id="IPR011006">
    <property type="entry name" value="CheY-like_superfamily"/>
</dbReference>
<dbReference type="EMBL" id="JACHJY010000014">
    <property type="protein sequence ID" value="MBB4986792.1"/>
    <property type="molecule type" value="Genomic_DNA"/>
</dbReference>
<dbReference type="SUPFAM" id="SSF52172">
    <property type="entry name" value="CheY-like"/>
    <property type="match status" value="1"/>
</dbReference>
<dbReference type="PANTHER" id="PTHR43156:SF2">
    <property type="entry name" value="STAGE II SPORULATION PROTEIN E"/>
    <property type="match status" value="1"/>
</dbReference>
<comment type="caution">
    <text evidence="3">The sequence shown here is derived from an EMBL/GenBank/DDBJ whole genome shotgun (WGS) entry which is preliminary data.</text>
</comment>
<dbReference type="InterPro" id="IPR001932">
    <property type="entry name" value="PPM-type_phosphatase-like_dom"/>
</dbReference>
<evidence type="ECO:0000256" key="1">
    <source>
        <dbReference type="ARBA" id="ARBA00022801"/>
    </source>
</evidence>
<dbReference type="AlphaFoldDB" id="A0A7W7XFZ3"/>
<proteinExistence type="predicted"/>
<gene>
    <name evidence="3" type="ORF">GGE06_007763</name>
</gene>
<evidence type="ECO:0000313" key="4">
    <source>
        <dbReference type="Proteomes" id="UP000582643"/>
    </source>
</evidence>
<dbReference type="Pfam" id="PF03861">
    <property type="entry name" value="ANTAR"/>
    <property type="match status" value="1"/>
</dbReference>
<dbReference type="Gene3D" id="1.10.10.10">
    <property type="entry name" value="Winged helix-like DNA-binding domain superfamily/Winged helix DNA-binding domain"/>
    <property type="match status" value="1"/>
</dbReference>
<dbReference type="SMART" id="SM00331">
    <property type="entry name" value="PP2C_SIG"/>
    <property type="match status" value="1"/>
</dbReference>
<feature type="domain" description="ANTAR" evidence="2">
    <location>
        <begin position="23"/>
        <end position="84"/>
    </location>
</feature>
<organism evidence="3 4">
    <name type="scientific">Streptomyces nymphaeiformis</name>
    <dbReference type="NCBI Taxonomy" id="2663842"/>
    <lineage>
        <taxon>Bacteria</taxon>
        <taxon>Bacillati</taxon>
        <taxon>Actinomycetota</taxon>
        <taxon>Actinomycetes</taxon>
        <taxon>Kitasatosporales</taxon>
        <taxon>Streptomycetaceae</taxon>
        <taxon>Streptomyces</taxon>
    </lineage>
</organism>
<dbReference type="GO" id="GO:0016791">
    <property type="term" value="F:phosphatase activity"/>
    <property type="evidence" value="ECO:0007669"/>
    <property type="project" value="TreeGrafter"/>
</dbReference>
<dbReference type="Pfam" id="PF07228">
    <property type="entry name" value="SpoIIE"/>
    <property type="match status" value="1"/>
</dbReference>
<dbReference type="InterPro" id="IPR052016">
    <property type="entry name" value="Bact_Sigma-Reg"/>
</dbReference>
<accession>A0A7W7XFZ3</accession>
<reference evidence="3 4" key="1">
    <citation type="submission" date="2020-08" db="EMBL/GenBank/DDBJ databases">
        <title>Genomic Encyclopedia of Type Strains, Phase III (KMG-III): the genomes of soil and plant-associated and newly described type strains.</title>
        <authorList>
            <person name="Whitman W."/>
        </authorList>
    </citation>
    <scope>NUCLEOTIDE SEQUENCE [LARGE SCALE GENOMIC DNA]</scope>
    <source>
        <strain evidence="3 4">SFB5A</strain>
    </source>
</reference>
<dbReference type="GO" id="GO:0003723">
    <property type="term" value="F:RNA binding"/>
    <property type="evidence" value="ECO:0007669"/>
    <property type="project" value="InterPro"/>
</dbReference>
<keyword evidence="4" id="KW-1185">Reference proteome</keyword>
<dbReference type="InterPro" id="IPR036388">
    <property type="entry name" value="WH-like_DNA-bd_sf"/>
</dbReference>
<dbReference type="RefSeq" id="WP_184932964.1">
    <property type="nucleotide sequence ID" value="NZ_JACHJY010000014.1"/>
</dbReference>
<keyword evidence="1" id="KW-0378">Hydrolase</keyword>
<dbReference type="InterPro" id="IPR035965">
    <property type="entry name" value="PAS-like_dom_sf"/>
</dbReference>
<dbReference type="PANTHER" id="PTHR43156">
    <property type="entry name" value="STAGE II SPORULATION PROTEIN E-RELATED"/>
    <property type="match status" value="1"/>
</dbReference>
<dbReference type="SUPFAM" id="SSF55785">
    <property type="entry name" value="PYP-like sensor domain (PAS domain)"/>
    <property type="match status" value="1"/>
</dbReference>
<dbReference type="SMART" id="SM01012">
    <property type="entry name" value="ANTAR"/>
    <property type="match status" value="1"/>
</dbReference>
<evidence type="ECO:0000313" key="3">
    <source>
        <dbReference type="EMBL" id="MBB4986792.1"/>
    </source>
</evidence>
<dbReference type="Proteomes" id="UP000582643">
    <property type="component" value="Unassembled WGS sequence"/>
</dbReference>